<dbReference type="InterPro" id="IPR003599">
    <property type="entry name" value="Ig_sub"/>
</dbReference>
<evidence type="ECO:0000256" key="3">
    <source>
        <dbReference type="ARBA" id="ARBA00022692"/>
    </source>
</evidence>
<evidence type="ECO:0000256" key="4">
    <source>
        <dbReference type="ARBA" id="ARBA00022729"/>
    </source>
</evidence>
<evidence type="ECO:0000256" key="9">
    <source>
        <dbReference type="ARBA" id="ARBA00023180"/>
    </source>
</evidence>
<protein>
    <submittedName>
        <fullName evidence="16">Uncharacterized protein LOC114430291</fullName>
    </submittedName>
</protein>
<dbReference type="Pfam" id="PF07686">
    <property type="entry name" value="V-set"/>
    <property type="match status" value="1"/>
</dbReference>
<evidence type="ECO:0000313" key="15">
    <source>
        <dbReference type="Proteomes" id="UP000515145"/>
    </source>
</evidence>
<dbReference type="GO" id="GO:0007166">
    <property type="term" value="P:cell surface receptor signaling pathway"/>
    <property type="evidence" value="ECO:0007669"/>
    <property type="project" value="TreeGrafter"/>
</dbReference>
<dbReference type="PROSITE" id="PS50835">
    <property type="entry name" value="IG_LIKE"/>
    <property type="match status" value="2"/>
</dbReference>
<keyword evidence="8" id="KW-0675">Receptor</keyword>
<dbReference type="InterPro" id="IPR013783">
    <property type="entry name" value="Ig-like_fold"/>
</dbReference>
<dbReference type="PANTHER" id="PTHR25466">
    <property type="entry name" value="T-LYMPHOCYTE ACTIVATION ANTIGEN"/>
    <property type="match status" value="1"/>
</dbReference>
<dbReference type="GO" id="GO:0006955">
    <property type="term" value="P:immune response"/>
    <property type="evidence" value="ECO:0007669"/>
    <property type="project" value="TreeGrafter"/>
</dbReference>
<dbReference type="Pfam" id="PF14484">
    <property type="entry name" value="FISNA"/>
    <property type="match status" value="1"/>
</dbReference>
<feature type="domain" description="Ig-like" evidence="14">
    <location>
        <begin position="35"/>
        <end position="128"/>
    </location>
</feature>
<evidence type="ECO:0000256" key="1">
    <source>
        <dbReference type="ARBA" id="ARBA00004251"/>
    </source>
</evidence>
<evidence type="ECO:0000256" key="11">
    <source>
        <dbReference type="SAM" id="MobiDB-lite"/>
    </source>
</evidence>
<name>A0A6P7I128_9TELE</name>
<dbReference type="GO" id="GO:0071222">
    <property type="term" value="P:cellular response to lipopolysaccharide"/>
    <property type="evidence" value="ECO:0007669"/>
    <property type="project" value="TreeGrafter"/>
</dbReference>
<feature type="chain" id="PRO_5028372390" evidence="13">
    <location>
        <begin position="29"/>
        <end position="513"/>
    </location>
</feature>
<dbReference type="GO" id="GO:0009897">
    <property type="term" value="C:external side of plasma membrane"/>
    <property type="evidence" value="ECO:0007669"/>
    <property type="project" value="TreeGrafter"/>
</dbReference>
<keyword evidence="4 13" id="KW-0732">Signal</keyword>
<reference evidence="16" key="1">
    <citation type="submission" date="2025-08" db="UniProtKB">
        <authorList>
            <consortium name="RefSeq"/>
        </authorList>
    </citation>
    <scope>IDENTIFICATION</scope>
</reference>
<dbReference type="RefSeq" id="XP_028254399.1">
    <property type="nucleotide sequence ID" value="XM_028398598.1"/>
</dbReference>
<feature type="transmembrane region" description="Helical" evidence="12">
    <location>
        <begin position="253"/>
        <end position="275"/>
    </location>
</feature>
<feature type="region of interest" description="Disordered" evidence="11">
    <location>
        <begin position="446"/>
        <end position="480"/>
    </location>
</feature>
<proteinExistence type="predicted"/>
<sequence length="513" mass="58466">MSRTEADQHIKMFMVFLILVQVSQHALAAVVEEYEGAESVLLPCQEVAPDFNPMVMWTRNDLDPKFVHRRDENGDITGQNPRYHGRTSMKPDALDSENLSLTLKEPQQSDSGVYTCSISNGRIERKVTDVYLQVKVHQVQVKSMEGVESVVLPYKTKAGLPEDTTVEWTRSDLNFMTVLFFTNNSEHTKKPDGLYRGRTTMNKDLLKTGDLSLTLKYPTNRDSGTYTCIVHMAGDILREKIQLTHVRESLPTWAKVLIILLVVVLGVSGGLLFYFRHYFKSDYYMEVDSHVDSVLLPCKTIVCLPKKGEDNNIYTCTAYSSGGRILMKKRVTLNVKDGMVPVPEPRHITDYQRILQSNFKGKILYTREGWAKDKKRLVDIYTELYITAGRDIHINTQHEVQQIQKVWRPRDTETSVKPRDMFQHPSGEYIPVKRVLTNGILVNFLRGDEDDSDEDDSDEDDSDEDDSDDDDDGNNDVNQVCILRRTQPMRSKDGRVLLRILGGFSTVGINGTV</sequence>
<feature type="compositionally biased region" description="Acidic residues" evidence="11">
    <location>
        <begin position="448"/>
        <end position="474"/>
    </location>
</feature>
<evidence type="ECO:0000313" key="16">
    <source>
        <dbReference type="RefSeq" id="XP_028254399.1"/>
    </source>
</evidence>
<keyword evidence="10" id="KW-0393">Immunoglobulin domain</keyword>
<dbReference type="InterPro" id="IPR007110">
    <property type="entry name" value="Ig-like_dom"/>
</dbReference>
<evidence type="ECO:0000256" key="10">
    <source>
        <dbReference type="ARBA" id="ARBA00023319"/>
    </source>
</evidence>
<keyword evidence="6 12" id="KW-0472">Membrane</keyword>
<dbReference type="InParanoid" id="A0A6P7I128"/>
<comment type="subcellular location">
    <subcellularLocation>
        <location evidence="1">Cell membrane</location>
        <topology evidence="1">Single-pass type I membrane protein</topology>
    </subcellularLocation>
</comment>
<dbReference type="InterPro" id="IPR036179">
    <property type="entry name" value="Ig-like_dom_sf"/>
</dbReference>
<dbReference type="SUPFAM" id="SSF48726">
    <property type="entry name" value="Immunoglobulin"/>
    <property type="match status" value="2"/>
</dbReference>
<feature type="signal peptide" evidence="13">
    <location>
        <begin position="1"/>
        <end position="28"/>
    </location>
</feature>
<keyword evidence="5 12" id="KW-1133">Transmembrane helix</keyword>
<dbReference type="GO" id="GO:0042130">
    <property type="term" value="P:negative regulation of T cell proliferation"/>
    <property type="evidence" value="ECO:0007669"/>
    <property type="project" value="TreeGrafter"/>
</dbReference>
<feature type="domain" description="Ig-like" evidence="14">
    <location>
        <begin position="159"/>
        <end position="244"/>
    </location>
</feature>
<dbReference type="Gene3D" id="2.60.40.10">
    <property type="entry name" value="Immunoglobulins"/>
    <property type="match status" value="2"/>
</dbReference>
<dbReference type="AlphaFoldDB" id="A0A6P7I128"/>
<keyword evidence="15" id="KW-1185">Reference proteome</keyword>
<keyword evidence="2" id="KW-1003">Cell membrane</keyword>
<evidence type="ECO:0000256" key="12">
    <source>
        <dbReference type="SAM" id="Phobius"/>
    </source>
</evidence>
<organism evidence="15 16">
    <name type="scientific">Parambassis ranga</name>
    <name type="common">Indian glassy fish</name>
    <dbReference type="NCBI Taxonomy" id="210632"/>
    <lineage>
        <taxon>Eukaryota</taxon>
        <taxon>Metazoa</taxon>
        <taxon>Chordata</taxon>
        <taxon>Craniata</taxon>
        <taxon>Vertebrata</taxon>
        <taxon>Euteleostomi</taxon>
        <taxon>Actinopterygii</taxon>
        <taxon>Neopterygii</taxon>
        <taxon>Teleostei</taxon>
        <taxon>Neoteleostei</taxon>
        <taxon>Acanthomorphata</taxon>
        <taxon>Ovalentaria</taxon>
        <taxon>Ambassidae</taxon>
        <taxon>Parambassis</taxon>
    </lineage>
</organism>
<evidence type="ECO:0000256" key="13">
    <source>
        <dbReference type="SAM" id="SignalP"/>
    </source>
</evidence>
<evidence type="ECO:0000256" key="6">
    <source>
        <dbReference type="ARBA" id="ARBA00023136"/>
    </source>
</evidence>
<evidence type="ECO:0000256" key="7">
    <source>
        <dbReference type="ARBA" id="ARBA00023157"/>
    </source>
</evidence>
<dbReference type="InterPro" id="IPR029495">
    <property type="entry name" value="NACHT-assoc"/>
</dbReference>
<evidence type="ECO:0000256" key="5">
    <source>
        <dbReference type="ARBA" id="ARBA00022989"/>
    </source>
</evidence>
<dbReference type="FunCoup" id="A0A6P7I128">
    <property type="interactions" value="170"/>
</dbReference>
<keyword evidence="9" id="KW-0325">Glycoprotein</keyword>
<keyword evidence="7" id="KW-1015">Disulfide bond</keyword>
<feature type="region of interest" description="Disordered" evidence="11">
    <location>
        <begin position="68"/>
        <end position="91"/>
    </location>
</feature>
<evidence type="ECO:0000256" key="8">
    <source>
        <dbReference type="ARBA" id="ARBA00023170"/>
    </source>
</evidence>
<keyword evidence="3 12" id="KW-0812">Transmembrane</keyword>
<dbReference type="PANTHER" id="PTHR25466:SF14">
    <property type="entry name" value="BUTYROPHILIN SUBFAMILY 2 MEMBER A2-LIKE-RELATED"/>
    <property type="match status" value="1"/>
</dbReference>
<dbReference type="OrthoDB" id="8446151at2759"/>
<gene>
    <name evidence="16" type="primary">LOC114430291</name>
</gene>
<dbReference type="GO" id="GO:0031295">
    <property type="term" value="P:T cell costimulation"/>
    <property type="evidence" value="ECO:0007669"/>
    <property type="project" value="TreeGrafter"/>
</dbReference>
<dbReference type="Proteomes" id="UP000515145">
    <property type="component" value="Unplaced"/>
</dbReference>
<dbReference type="SMART" id="SM01288">
    <property type="entry name" value="FISNA"/>
    <property type="match status" value="1"/>
</dbReference>
<dbReference type="InterPro" id="IPR013106">
    <property type="entry name" value="Ig_V-set"/>
</dbReference>
<evidence type="ECO:0000259" key="14">
    <source>
        <dbReference type="PROSITE" id="PS50835"/>
    </source>
</evidence>
<dbReference type="InterPro" id="IPR051713">
    <property type="entry name" value="T-cell_Activation_Regulation"/>
</dbReference>
<evidence type="ECO:0000256" key="2">
    <source>
        <dbReference type="ARBA" id="ARBA00022475"/>
    </source>
</evidence>
<accession>A0A6P7I128</accession>
<dbReference type="GeneID" id="114430291"/>
<dbReference type="SMART" id="SM00409">
    <property type="entry name" value="IG"/>
    <property type="match status" value="2"/>
</dbReference>
<dbReference type="GO" id="GO:0042102">
    <property type="term" value="P:positive regulation of T cell proliferation"/>
    <property type="evidence" value="ECO:0007669"/>
    <property type="project" value="TreeGrafter"/>
</dbReference>
<dbReference type="SMART" id="SM00406">
    <property type="entry name" value="IGv"/>
    <property type="match status" value="2"/>
</dbReference>